<feature type="transmembrane region" description="Helical" evidence="1">
    <location>
        <begin position="81"/>
        <end position="107"/>
    </location>
</feature>
<reference evidence="2 3" key="1">
    <citation type="submission" date="2024-01" db="EMBL/GenBank/DDBJ databases">
        <title>The genomes of 5 underutilized Papilionoideae crops provide insights into root nodulation and disease resistanc.</title>
        <authorList>
            <person name="Jiang F."/>
        </authorList>
    </citation>
    <scope>NUCLEOTIDE SEQUENCE [LARGE SCALE GENOMIC DNA]</scope>
    <source>
        <strain evidence="2">DUOXIRENSHENG_FW03</strain>
        <tissue evidence="2">Leaves</tissue>
    </source>
</reference>
<keyword evidence="1" id="KW-1133">Transmembrane helix</keyword>
<organism evidence="2 3">
    <name type="scientific">Psophocarpus tetragonolobus</name>
    <name type="common">Winged bean</name>
    <name type="synonym">Dolichos tetragonolobus</name>
    <dbReference type="NCBI Taxonomy" id="3891"/>
    <lineage>
        <taxon>Eukaryota</taxon>
        <taxon>Viridiplantae</taxon>
        <taxon>Streptophyta</taxon>
        <taxon>Embryophyta</taxon>
        <taxon>Tracheophyta</taxon>
        <taxon>Spermatophyta</taxon>
        <taxon>Magnoliopsida</taxon>
        <taxon>eudicotyledons</taxon>
        <taxon>Gunneridae</taxon>
        <taxon>Pentapetalae</taxon>
        <taxon>rosids</taxon>
        <taxon>fabids</taxon>
        <taxon>Fabales</taxon>
        <taxon>Fabaceae</taxon>
        <taxon>Papilionoideae</taxon>
        <taxon>50 kb inversion clade</taxon>
        <taxon>NPAAA clade</taxon>
        <taxon>indigoferoid/millettioid clade</taxon>
        <taxon>Phaseoleae</taxon>
        <taxon>Psophocarpus</taxon>
    </lineage>
</organism>
<gene>
    <name evidence="2" type="ORF">VNO78_16126</name>
</gene>
<dbReference type="AlphaFoldDB" id="A0AAN9XKE3"/>
<keyword evidence="1" id="KW-0472">Membrane</keyword>
<protein>
    <submittedName>
        <fullName evidence="2">Uncharacterized protein</fullName>
    </submittedName>
</protein>
<keyword evidence="3" id="KW-1185">Reference proteome</keyword>
<dbReference type="Proteomes" id="UP001386955">
    <property type="component" value="Unassembled WGS sequence"/>
</dbReference>
<evidence type="ECO:0000256" key="1">
    <source>
        <dbReference type="SAM" id="Phobius"/>
    </source>
</evidence>
<name>A0AAN9XKE3_PSOTE</name>
<sequence length="109" mass="12088">MSRTEKEDLVLVLELETDSSIEASRMVPVWPISRYNVRTKHLIEAHGRRVCSPLTMKIVGISDSIVEKAALPGLWGAVEGLSYSALLVFTLTRVTFLVLFLPISAFAND</sequence>
<comment type="caution">
    <text evidence="2">The sequence shown here is derived from an EMBL/GenBank/DDBJ whole genome shotgun (WGS) entry which is preliminary data.</text>
</comment>
<evidence type="ECO:0000313" key="3">
    <source>
        <dbReference type="Proteomes" id="UP001386955"/>
    </source>
</evidence>
<evidence type="ECO:0000313" key="2">
    <source>
        <dbReference type="EMBL" id="KAK7395564.1"/>
    </source>
</evidence>
<accession>A0AAN9XKE3</accession>
<dbReference type="EMBL" id="JAYMYS010000004">
    <property type="protein sequence ID" value="KAK7395564.1"/>
    <property type="molecule type" value="Genomic_DNA"/>
</dbReference>
<proteinExistence type="predicted"/>
<keyword evidence="1" id="KW-0812">Transmembrane</keyword>